<evidence type="ECO:0000313" key="1">
    <source>
        <dbReference type="EMBL" id="KYD20417.1"/>
    </source>
</evidence>
<sequence length="43" mass="4783">MRLGAAGDSFRRLGNPRDELVSFWQPDLTVPLAPVFPPEESDV</sequence>
<proteinExistence type="predicted"/>
<comment type="caution">
    <text evidence="1">The sequence shown here is derived from an EMBL/GenBank/DDBJ whole genome shotgun (WGS) entry which is preliminary data.</text>
</comment>
<organism evidence="1 2">
    <name type="scientific">Geobacillus stearothermophilus</name>
    <name type="common">Bacillus stearothermophilus</name>
    <dbReference type="NCBI Taxonomy" id="1422"/>
    <lineage>
        <taxon>Bacteria</taxon>
        <taxon>Bacillati</taxon>
        <taxon>Bacillota</taxon>
        <taxon>Bacilli</taxon>
        <taxon>Bacillales</taxon>
        <taxon>Anoxybacillaceae</taxon>
        <taxon>Geobacillus</taxon>
    </lineage>
</organism>
<gene>
    <name evidence="1" type="ORF">B4109_1123</name>
</gene>
<dbReference type="EMBL" id="LQYV01000152">
    <property type="protein sequence ID" value="KYD20417.1"/>
    <property type="molecule type" value="Genomic_DNA"/>
</dbReference>
<evidence type="ECO:0000313" key="2">
    <source>
        <dbReference type="Proteomes" id="UP000075424"/>
    </source>
</evidence>
<dbReference type="Proteomes" id="UP000075424">
    <property type="component" value="Unassembled WGS sequence"/>
</dbReference>
<protein>
    <submittedName>
        <fullName evidence="1">Uncharacterized protein</fullName>
    </submittedName>
</protein>
<dbReference type="PATRIC" id="fig|1422.18.peg.2278"/>
<dbReference type="AlphaFoldDB" id="A0A150M736"/>
<name>A0A150M736_GEOSE</name>
<accession>A0A150M736</accession>
<reference evidence="1 2" key="1">
    <citation type="submission" date="2016-01" db="EMBL/GenBank/DDBJ databases">
        <title>Draft Genome Sequences of Seven Thermophilic Sporeformers Isolated from Foods.</title>
        <authorList>
            <person name="Berendsen E.M."/>
            <person name="Wells-Bennik M.H."/>
            <person name="Krawcyk A.O."/>
            <person name="De Jong A."/>
            <person name="Holsappel S."/>
            <person name="Eijlander R.T."/>
            <person name="Kuipers O.P."/>
        </authorList>
    </citation>
    <scope>NUCLEOTIDE SEQUENCE [LARGE SCALE GENOMIC DNA]</scope>
    <source>
        <strain evidence="1 2">B4109</strain>
    </source>
</reference>